<evidence type="ECO:0000313" key="4">
    <source>
        <dbReference type="EMBL" id="GAA3624436.1"/>
    </source>
</evidence>
<keyword evidence="1" id="KW-0560">Oxidoreductase</keyword>
<dbReference type="EMBL" id="BAABDQ010000073">
    <property type="protein sequence ID" value="GAA3624436.1"/>
    <property type="molecule type" value="Genomic_DNA"/>
</dbReference>
<evidence type="ECO:0000256" key="3">
    <source>
        <dbReference type="SAM" id="MobiDB-lite"/>
    </source>
</evidence>
<proteinExistence type="predicted"/>
<dbReference type="InterPro" id="IPR036188">
    <property type="entry name" value="FAD/NAD-bd_sf"/>
</dbReference>
<comment type="caution">
    <text evidence="4">The sequence shown here is derived from an EMBL/GenBank/DDBJ whole genome shotgun (WGS) entry which is preliminary data.</text>
</comment>
<dbReference type="RefSeq" id="WP_345580311.1">
    <property type="nucleotide sequence ID" value="NZ_BAABDQ010000073.1"/>
</dbReference>
<protein>
    <recommendedName>
        <fullName evidence="6">FAD-binding domain-containing protein</fullName>
    </recommendedName>
</protein>
<sequence>MSPDRGQGAGQSIEDAVVLAAALADEPAGALTVEAALRRYDAERRPRTQATARGARADGRRTTSAAAHRALVTMIRLMPAPLWRKGIAADGNATWRWQPLHLPSPADHH</sequence>
<dbReference type="InterPro" id="IPR050493">
    <property type="entry name" value="FAD-dep_Monooxygenase_BioMet"/>
</dbReference>
<evidence type="ECO:0000256" key="2">
    <source>
        <dbReference type="ARBA" id="ARBA00023033"/>
    </source>
</evidence>
<evidence type="ECO:0000256" key="1">
    <source>
        <dbReference type="ARBA" id="ARBA00023002"/>
    </source>
</evidence>
<gene>
    <name evidence="4" type="ORF">GCM10022419_132580</name>
</gene>
<dbReference type="PANTHER" id="PTHR13789">
    <property type="entry name" value="MONOOXYGENASE"/>
    <property type="match status" value="1"/>
</dbReference>
<accession>A0ABP7A3Z4</accession>
<evidence type="ECO:0000313" key="5">
    <source>
        <dbReference type="Proteomes" id="UP001500630"/>
    </source>
</evidence>
<dbReference type="PANTHER" id="PTHR13789:SF309">
    <property type="entry name" value="PUTATIVE (AFU_ORTHOLOGUE AFUA_6G14510)-RELATED"/>
    <property type="match status" value="1"/>
</dbReference>
<evidence type="ECO:0008006" key="6">
    <source>
        <dbReference type="Google" id="ProtNLM"/>
    </source>
</evidence>
<dbReference type="SUPFAM" id="SSF51905">
    <property type="entry name" value="FAD/NAD(P)-binding domain"/>
    <property type="match status" value="1"/>
</dbReference>
<dbReference type="Gene3D" id="3.50.50.60">
    <property type="entry name" value="FAD/NAD(P)-binding domain"/>
    <property type="match status" value="1"/>
</dbReference>
<keyword evidence="5" id="KW-1185">Reference proteome</keyword>
<organism evidence="4 5">
    <name type="scientific">Nonomuraea rosea</name>
    <dbReference type="NCBI Taxonomy" id="638574"/>
    <lineage>
        <taxon>Bacteria</taxon>
        <taxon>Bacillati</taxon>
        <taxon>Actinomycetota</taxon>
        <taxon>Actinomycetes</taxon>
        <taxon>Streptosporangiales</taxon>
        <taxon>Streptosporangiaceae</taxon>
        <taxon>Nonomuraea</taxon>
    </lineage>
</organism>
<reference evidence="5" key="1">
    <citation type="journal article" date="2019" name="Int. J. Syst. Evol. Microbiol.">
        <title>The Global Catalogue of Microorganisms (GCM) 10K type strain sequencing project: providing services to taxonomists for standard genome sequencing and annotation.</title>
        <authorList>
            <consortium name="The Broad Institute Genomics Platform"/>
            <consortium name="The Broad Institute Genome Sequencing Center for Infectious Disease"/>
            <person name="Wu L."/>
            <person name="Ma J."/>
        </authorList>
    </citation>
    <scope>NUCLEOTIDE SEQUENCE [LARGE SCALE GENOMIC DNA]</scope>
    <source>
        <strain evidence="5">JCM 17326</strain>
    </source>
</reference>
<dbReference type="Proteomes" id="UP001500630">
    <property type="component" value="Unassembled WGS sequence"/>
</dbReference>
<feature type="region of interest" description="Disordered" evidence="3">
    <location>
        <begin position="42"/>
        <end position="64"/>
    </location>
</feature>
<keyword evidence="2" id="KW-0503">Monooxygenase</keyword>
<name>A0ABP7A3Z4_9ACTN</name>